<evidence type="ECO:0000256" key="10">
    <source>
        <dbReference type="ARBA" id="ARBA00022884"/>
    </source>
</evidence>
<evidence type="ECO:0000256" key="7">
    <source>
        <dbReference type="ARBA" id="ARBA00022800"/>
    </source>
</evidence>
<keyword evidence="3" id="KW-0819">tRNA processing</keyword>
<dbReference type="AlphaFoldDB" id="A0A2T3FM73"/>
<evidence type="ECO:0000259" key="14">
    <source>
        <dbReference type="Pfam" id="PF12627"/>
    </source>
</evidence>
<evidence type="ECO:0000313" key="15">
    <source>
        <dbReference type="EMBL" id="PST36379.1"/>
    </source>
</evidence>
<dbReference type="PANTHER" id="PTHR47545">
    <property type="entry name" value="MULTIFUNCTIONAL CCA PROTEIN"/>
    <property type="match status" value="1"/>
</dbReference>
<feature type="domain" description="HD" evidence="13">
    <location>
        <begin position="252"/>
        <end position="336"/>
    </location>
</feature>
<dbReference type="GO" id="GO:0016779">
    <property type="term" value="F:nucleotidyltransferase activity"/>
    <property type="evidence" value="ECO:0007669"/>
    <property type="project" value="UniProtKB-KW"/>
</dbReference>
<dbReference type="CDD" id="cd00077">
    <property type="entry name" value="HDc"/>
    <property type="match status" value="1"/>
</dbReference>
<dbReference type="RefSeq" id="WP_106988763.1">
    <property type="nucleotide sequence ID" value="NZ_DAWBWI010000395.1"/>
</dbReference>
<keyword evidence="2 11" id="KW-0808">Transferase</keyword>
<dbReference type="InterPro" id="IPR032828">
    <property type="entry name" value="PolyA_RNA-bd"/>
</dbReference>
<dbReference type="Pfam" id="PF01966">
    <property type="entry name" value="HD"/>
    <property type="match status" value="1"/>
</dbReference>
<dbReference type="GO" id="GO:0003723">
    <property type="term" value="F:RNA binding"/>
    <property type="evidence" value="ECO:0007669"/>
    <property type="project" value="UniProtKB-KW"/>
</dbReference>
<dbReference type="InterPro" id="IPR002646">
    <property type="entry name" value="PolA_pol_head_dom"/>
</dbReference>
<gene>
    <name evidence="15" type="ORF">C7U55_11965</name>
</gene>
<evidence type="ECO:0000256" key="1">
    <source>
        <dbReference type="ARBA" id="ARBA00001946"/>
    </source>
</evidence>
<keyword evidence="5" id="KW-0479">Metal-binding</keyword>
<keyword evidence="4" id="KW-0548">Nucleotidyltransferase</keyword>
<keyword evidence="10 11" id="KW-0694">RNA-binding</keyword>
<comment type="cofactor">
    <cofactor evidence="1">
        <name>Mg(2+)</name>
        <dbReference type="ChEBI" id="CHEBI:18420"/>
    </cofactor>
</comment>
<keyword evidence="16" id="KW-1185">Reference proteome</keyword>
<keyword evidence="6" id="KW-0547">Nucleotide-binding</keyword>
<evidence type="ECO:0000256" key="5">
    <source>
        <dbReference type="ARBA" id="ARBA00022723"/>
    </source>
</evidence>
<evidence type="ECO:0000256" key="6">
    <source>
        <dbReference type="ARBA" id="ARBA00022741"/>
    </source>
</evidence>
<keyword evidence="7" id="KW-0692">RNA repair</keyword>
<comment type="caution">
    <text evidence="15">The sequence shown here is derived from an EMBL/GenBank/DDBJ whole genome shotgun (WGS) entry which is preliminary data.</text>
</comment>
<evidence type="ECO:0000256" key="8">
    <source>
        <dbReference type="ARBA" id="ARBA00022840"/>
    </source>
</evidence>
<evidence type="ECO:0000259" key="13">
    <source>
        <dbReference type="Pfam" id="PF01966"/>
    </source>
</evidence>
<name>A0A2T3FM73_9FIRM</name>
<dbReference type="GO" id="GO:0008033">
    <property type="term" value="P:tRNA processing"/>
    <property type="evidence" value="ECO:0007669"/>
    <property type="project" value="UniProtKB-KW"/>
</dbReference>
<dbReference type="Gene3D" id="3.30.460.10">
    <property type="entry name" value="Beta Polymerase, domain 2"/>
    <property type="match status" value="1"/>
</dbReference>
<dbReference type="InterPro" id="IPR003607">
    <property type="entry name" value="HD/PDEase_dom"/>
</dbReference>
<dbReference type="GO" id="GO:0005524">
    <property type="term" value="F:ATP binding"/>
    <property type="evidence" value="ECO:0007669"/>
    <property type="project" value="UniProtKB-KW"/>
</dbReference>
<dbReference type="GO" id="GO:0042245">
    <property type="term" value="P:RNA repair"/>
    <property type="evidence" value="ECO:0007669"/>
    <property type="project" value="UniProtKB-KW"/>
</dbReference>
<dbReference type="SUPFAM" id="SSF81891">
    <property type="entry name" value="Poly A polymerase C-terminal region-like"/>
    <property type="match status" value="1"/>
</dbReference>
<reference evidence="16" key="1">
    <citation type="submission" date="2018-03" db="EMBL/GenBank/DDBJ databases">
        <title>Lachnoclostridium SNUG30370 gen.nov., sp.nov., isolated from human faeces.</title>
        <authorList>
            <person name="Seo B."/>
            <person name="Jeon K."/>
            <person name="Ko G."/>
        </authorList>
    </citation>
    <scope>NUCLEOTIDE SEQUENCE [LARGE SCALE GENOMIC DNA]</scope>
    <source>
        <strain evidence="16">SNUG30370</strain>
    </source>
</reference>
<accession>A0A2T3FM73</accession>
<dbReference type="SUPFAM" id="SSF81301">
    <property type="entry name" value="Nucleotidyltransferase"/>
    <property type="match status" value="1"/>
</dbReference>
<keyword evidence="8" id="KW-0067">ATP-binding</keyword>
<dbReference type="Pfam" id="PF12627">
    <property type="entry name" value="PolyA_pol_RNAbd"/>
    <property type="match status" value="1"/>
</dbReference>
<dbReference type="EMBL" id="PYLP01000023">
    <property type="protein sequence ID" value="PST36379.1"/>
    <property type="molecule type" value="Genomic_DNA"/>
</dbReference>
<comment type="similarity">
    <text evidence="11">Belongs to the tRNA nucleotidyltransferase/poly(A) polymerase family.</text>
</comment>
<organism evidence="15 16">
    <name type="scientific">Faecalibacillus faecis</name>
    <dbReference type="NCBI Taxonomy" id="1982628"/>
    <lineage>
        <taxon>Bacteria</taxon>
        <taxon>Bacillati</taxon>
        <taxon>Bacillota</taxon>
        <taxon>Erysipelotrichia</taxon>
        <taxon>Erysipelotrichales</taxon>
        <taxon>Coprobacillaceae</taxon>
        <taxon>Faecalibacillus</taxon>
    </lineage>
</organism>
<evidence type="ECO:0008006" key="17">
    <source>
        <dbReference type="Google" id="ProtNLM"/>
    </source>
</evidence>
<dbReference type="InterPro" id="IPR006674">
    <property type="entry name" value="HD_domain"/>
</dbReference>
<dbReference type="PANTHER" id="PTHR47545:SF1">
    <property type="entry name" value="MULTIFUNCTIONAL CCA PROTEIN"/>
    <property type="match status" value="1"/>
</dbReference>
<evidence type="ECO:0000256" key="9">
    <source>
        <dbReference type="ARBA" id="ARBA00022842"/>
    </source>
</evidence>
<dbReference type="CDD" id="cd05398">
    <property type="entry name" value="NT_ClassII-CCAase"/>
    <property type="match status" value="1"/>
</dbReference>
<dbReference type="InterPro" id="IPR043519">
    <property type="entry name" value="NT_sf"/>
</dbReference>
<evidence type="ECO:0000256" key="11">
    <source>
        <dbReference type="RuleBase" id="RU003953"/>
    </source>
</evidence>
<evidence type="ECO:0000256" key="3">
    <source>
        <dbReference type="ARBA" id="ARBA00022694"/>
    </source>
</evidence>
<sequence>MKFKFEGLEKQVLDSLSKKGRIYLVGGIVRDYLLYHQVDYHDVDVEIYDLEIEEIDAILSKYGHVNRIGKSFGILKLDTLPHFDFAMPRKESKSGKTHREFDVTVCKNLDLKEACRRRDFTINAFMYDYKNDQILDFYNGKVDLQKGILKMIDEKTFQEDPLRILRLAQFMARFEMKADKKTKEVCQRMVQKGELDYLSKERVLQEYNKLLLSIHPSIGLKFLLEIGAIIEPLETLVTCPQRLDFHPEGNVMNHTLLVVDLAALCRQKTSWPLAFMWSALLHDIGKPLVTTPEGKAPGHNESGVQVFNQYFNHFFENKKIKKYIKTMIYYHMHLMNMVRNQSKDYSYYKLLKGIEGIFPLEDLVCMSKCDKLGRLANRPETISTLDAYVEEKVSRLGKHALKPIIDGKILIDLGFQPNDEFKELLDWAYDLQMRDHDFESIIKLLKGRQNGR</sequence>
<keyword evidence="9" id="KW-0460">Magnesium</keyword>
<protein>
    <recommendedName>
        <fullName evidence="17">tRNA nucleotidyltransferase</fullName>
    </recommendedName>
</protein>
<evidence type="ECO:0000313" key="16">
    <source>
        <dbReference type="Proteomes" id="UP000241201"/>
    </source>
</evidence>
<dbReference type="GeneID" id="77471800"/>
<dbReference type="Gene3D" id="1.10.3090.10">
    <property type="entry name" value="cca-adding enzyme, domain 2"/>
    <property type="match status" value="1"/>
</dbReference>
<dbReference type="InterPro" id="IPR050124">
    <property type="entry name" value="tRNA_CCA-adding_enzyme"/>
</dbReference>
<feature type="domain" description="Poly A polymerase head" evidence="12">
    <location>
        <begin position="22"/>
        <end position="149"/>
    </location>
</feature>
<proteinExistence type="inferred from homology"/>
<dbReference type="Proteomes" id="UP000241201">
    <property type="component" value="Unassembled WGS sequence"/>
</dbReference>
<evidence type="ECO:0000256" key="2">
    <source>
        <dbReference type="ARBA" id="ARBA00022679"/>
    </source>
</evidence>
<feature type="domain" description="tRNA nucleotidyltransferase/poly(A) polymerase RNA and SrmB- binding" evidence="14">
    <location>
        <begin position="177"/>
        <end position="227"/>
    </location>
</feature>
<evidence type="ECO:0000256" key="4">
    <source>
        <dbReference type="ARBA" id="ARBA00022695"/>
    </source>
</evidence>
<dbReference type="GO" id="GO:0046872">
    <property type="term" value="F:metal ion binding"/>
    <property type="evidence" value="ECO:0007669"/>
    <property type="project" value="UniProtKB-KW"/>
</dbReference>
<dbReference type="Pfam" id="PF01743">
    <property type="entry name" value="PolyA_pol"/>
    <property type="match status" value="1"/>
</dbReference>
<evidence type="ECO:0000259" key="12">
    <source>
        <dbReference type="Pfam" id="PF01743"/>
    </source>
</evidence>